<keyword evidence="2" id="KW-1133">Transmembrane helix</keyword>
<evidence type="ECO:0000313" key="5">
    <source>
        <dbReference type="EMBL" id="SFP98455.1"/>
    </source>
</evidence>
<name>A0A1I5UT62_9SPHN</name>
<dbReference type="NCBIfam" id="NF035944">
    <property type="entry name" value="PEPxxWA-CTERM"/>
    <property type="match status" value="1"/>
</dbReference>
<gene>
    <name evidence="5" type="ORF">SAMN04488241_1163</name>
</gene>
<evidence type="ECO:0000256" key="1">
    <source>
        <dbReference type="SAM" id="MobiDB-lite"/>
    </source>
</evidence>
<dbReference type="OrthoDB" id="5781575at2"/>
<reference evidence="5 6" key="1">
    <citation type="submission" date="2016-10" db="EMBL/GenBank/DDBJ databases">
        <authorList>
            <person name="de Groot N.N."/>
        </authorList>
    </citation>
    <scope>NUCLEOTIDE SEQUENCE [LARGE SCALE GENOMIC DNA]</scope>
    <source>
        <strain evidence="5 6">CGMCC 1.9113</strain>
    </source>
</reference>
<feature type="domain" description="Ice-binding protein C-terminal" evidence="4">
    <location>
        <begin position="201"/>
        <end position="225"/>
    </location>
</feature>
<evidence type="ECO:0000256" key="3">
    <source>
        <dbReference type="SAM" id="SignalP"/>
    </source>
</evidence>
<dbReference type="AlphaFoldDB" id="A0A1I5UT62"/>
<evidence type="ECO:0000259" key="4">
    <source>
        <dbReference type="Pfam" id="PF07589"/>
    </source>
</evidence>
<evidence type="ECO:0000256" key="2">
    <source>
        <dbReference type="SAM" id="Phobius"/>
    </source>
</evidence>
<organism evidence="5 6">
    <name type="scientific">Sphingomonas rubra</name>
    <dbReference type="NCBI Taxonomy" id="634430"/>
    <lineage>
        <taxon>Bacteria</taxon>
        <taxon>Pseudomonadati</taxon>
        <taxon>Pseudomonadota</taxon>
        <taxon>Alphaproteobacteria</taxon>
        <taxon>Sphingomonadales</taxon>
        <taxon>Sphingomonadaceae</taxon>
        <taxon>Sphingomonas</taxon>
    </lineage>
</organism>
<dbReference type="RefSeq" id="WP_093334462.1">
    <property type="nucleotide sequence ID" value="NZ_FOXP01000016.1"/>
</dbReference>
<dbReference type="Pfam" id="PF07589">
    <property type="entry name" value="PEP-CTERM"/>
    <property type="match status" value="1"/>
</dbReference>
<sequence>MKKILATAAIAPLFAFAAPASATVLLPGQSGVAFSAFDASTRGTQLGVIESGTTGATTYTGFLRSAVYQNTLGTLDFYYQVAISSINAGDEVFNLTTAGFQGYTVDALVDGTNFDGAGIFTAASNPNLDPNEPAGSTTTASRNGSGSVLRADFGLNGLEAAGQTSATYIFRTNATNFNLGGTFTTQDGSVAQRANFQPAAAVPEPATWAMMVFGFGVVGFGMRRRKSKVTTNVAYA</sequence>
<dbReference type="InterPro" id="IPR013424">
    <property type="entry name" value="Ice-binding_C"/>
</dbReference>
<accession>A0A1I5UT62</accession>
<feature type="region of interest" description="Disordered" evidence="1">
    <location>
        <begin position="124"/>
        <end position="145"/>
    </location>
</feature>
<feature type="transmembrane region" description="Helical" evidence="2">
    <location>
        <begin position="205"/>
        <end position="222"/>
    </location>
</feature>
<keyword evidence="6" id="KW-1185">Reference proteome</keyword>
<keyword evidence="2" id="KW-0812">Transmembrane</keyword>
<keyword evidence="2" id="KW-0472">Membrane</keyword>
<dbReference type="Proteomes" id="UP000199586">
    <property type="component" value="Unassembled WGS sequence"/>
</dbReference>
<protein>
    <submittedName>
        <fullName evidence="5">PEP-CTERM protein-sorting domain-containing protein</fullName>
    </submittedName>
</protein>
<proteinExistence type="predicted"/>
<dbReference type="NCBIfam" id="TIGR02595">
    <property type="entry name" value="PEP_CTERM"/>
    <property type="match status" value="1"/>
</dbReference>
<keyword evidence="3" id="KW-0732">Signal</keyword>
<dbReference type="EMBL" id="FOXP01000016">
    <property type="protein sequence ID" value="SFP98455.1"/>
    <property type="molecule type" value="Genomic_DNA"/>
</dbReference>
<feature type="chain" id="PRO_5011693860" evidence="3">
    <location>
        <begin position="23"/>
        <end position="236"/>
    </location>
</feature>
<feature type="signal peptide" evidence="3">
    <location>
        <begin position="1"/>
        <end position="22"/>
    </location>
</feature>
<evidence type="ECO:0000313" key="6">
    <source>
        <dbReference type="Proteomes" id="UP000199586"/>
    </source>
</evidence>